<sequence length="617" mass="66962">MASPSNKSTSAYRIISVCINLTLAYSILCTAVFLRAKGAVCSTTSSGVNLSIAFSLPTIIIMAIRCYLMFRQRSKALQTISPSTASPRLEALCTTCVQVLVFLWMILGCLNLLVALRAPTCLGGPLEEWQNDLEEHNWRFGLSCRLHRALVALSVLMAISMACLSFLDQQHLSRRQAGVWNCYCTCLSRKAPQAHAPALSISSSRSGFSVEKNDHLFLVPERRPSRLEHEQWLQRRNSLSSQKAIYPHKYYYYDHRHKYQPCALSQGSRYSSTLRSVSEGQSLDLDDRSSSLCSSQSSRSASTRRPIHPSPVRPRSRANSNPDRGDLRRDPATVSATSDSGVPDVPPLPIAPAPTWSPALQHAPLSADPTIRALSTGSGLAPSLLHSKSSPDLRGVQAENVHTASKLAMGLKTKAEAAHPSSTTPCPSTKRATKTTTEAISPRKPATPMASVPPPAPPIHRPALAITAPATPARAPGHSTTTPRARSQSSAGTKTANRSRSSSTSATNSRSNLRRPSPIRHRHYHHPHPHLYHQQPAQGLLSTQNQLPLQHYQHQRVWRRENSTTPSSIYSASSYGTERTVSVMTRGSTSTAAAAAGHAVAPSSNLRPAPGVVTACR</sequence>
<feature type="region of interest" description="Disordered" evidence="1">
    <location>
        <begin position="281"/>
        <end position="355"/>
    </location>
</feature>
<feature type="transmembrane region" description="Helical" evidence="2">
    <location>
        <begin position="48"/>
        <end position="70"/>
    </location>
</feature>
<organism evidence="3 4">
    <name type="scientific">Fonsecaea nubica</name>
    <dbReference type="NCBI Taxonomy" id="856822"/>
    <lineage>
        <taxon>Eukaryota</taxon>
        <taxon>Fungi</taxon>
        <taxon>Dikarya</taxon>
        <taxon>Ascomycota</taxon>
        <taxon>Pezizomycotina</taxon>
        <taxon>Eurotiomycetes</taxon>
        <taxon>Chaetothyriomycetidae</taxon>
        <taxon>Chaetothyriales</taxon>
        <taxon>Herpotrichiellaceae</taxon>
        <taxon>Fonsecaea</taxon>
    </lineage>
</organism>
<keyword evidence="2" id="KW-1133">Transmembrane helix</keyword>
<keyword evidence="2" id="KW-0812">Transmembrane</keyword>
<accession>A0A178D8M6</accession>
<evidence type="ECO:0000313" key="3">
    <source>
        <dbReference type="EMBL" id="OAL38408.1"/>
    </source>
</evidence>
<dbReference type="GeneID" id="34585890"/>
<evidence type="ECO:0000256" key="1">
    <source>
        <dbReference type="SAM" id="MobiDB-lite"/>
    </source>
</evidence>
<dbReference type="AlphaFoldDB" id="A0A178D8M6"/>
<dbReference type="EMBL" id="LVCJ01000010">
    <property type="protein sequence ID" value="OAL38408.1"/>
    <property type="molecule type" value="Genomic_DNA"/>
</dbReference>
<reference evidence="3 4" key="1">
    <citation type="submission" date="2016-03" db="EMBL/GenBank/DDBJ databases">
        <title>The draft genome sequence of Fonsecaea nubica causative agent of cutaneous subcutaneous infection in human host.</title>
        <authorList>
            <person name="Costa F."/>
            <person name="Sybren D.H."/>
            <person name="Raittz R.T."/>
            <person name="Weiss V.A."/>
            <person name="Leao A.C."/>
            <person name="Gomes R."/>
            <person name="De Souza E.M."/>
            <person name="Pedrosa F.O."/>
            <person name="Steffens M.B."/>
            <person name="Bombassaro A."/>
            <person name="Tadra-Sfeir M.Z."/>
            <person name="Moreno L.F."/>
            <person name="Najafzadeh M.J."/>
            <person name="Felipe M.S."/>
            <person name="Teixeira M."/>
            <person name="Sun J."/>
            <person name="Xi L."/>
            <person name="Castro M.A."/>
            <person name="Vicente V.A."/>
        </authorList>
    </citation>
    <scope>NUCLEOTIDE SEQUENCE [LARGE SCALE GENOMIC DNA]</scope>
    <source>
        <strain evidence="3 4">CBS 269.64</strain>
    </source>
</reference>
<feature type="compositionally biased region" description="Pro residues" evidence="1">
    <location>
        <begin position="451"/>
        <end position="460"/>
    </location>
</feature>
<feature type="transmembrane region" description="Helical" evidence="2">
    <location>
        <begin position="12"/>
        <end position="36"/>
    </location>
</feature>
<feature type="transmembrane region" description="Helical" evidence="2">
    <location>
        <begin position="91"/>
        <end position="116"/>
    </location>
</feature>
<evidence type="ECO:0000313" key="4">
    <source>
        <dbReference type="Proteomes" id="UP000185904"/>
    </source>
</evidence>
<dbReference type="Proteomes" id="UP000185904">
    <property type="component" value="Unassembled WGS sequence"/>
</dbReference>
<feature type="compositionally biased region" description="Polar residues" evidence="1">
    <location>
        <begin position="478"/>
        <end position="494"/>
    </location>
</feature>
<dbReference type="OrthoDB" id="4160904at2759"/>
<feature type="compositionally biased region" description="Basic residues" evidence="1">
    <location>
        <begin position="517"/>
        <end position="531"/>
    </location>
</feature>
<protein>
    <submittedName>
        <fullName evidence="3">Uncharacterized protein</fullName>
    </submittedName>
</protein>
<feature type="compositionally biased region" description="Low complexity" evidence="1">
    <location>
        <begin position="290"/>
        <end position="304"/>
    </location>
</feature>
<evidence type="ECO:0000256" key="2">
    <source>
        <dbReference type="SAM" id="Phobius"/>
    </source>
</evidence>
<keyword evidence="4" id="KW-1185">Reference proteome</keyword>
<feature type="compositionally biased region" description="Low complexity" evidence="1">
    <location>
        <begin position="461"/>
        <end position="476"/>
    </location>
</feature>
<gene>
    <name evidence="3" type="ORF">AYO20_02467</name>
</gene>
<comment type="caution">
    <text evidence="3">The sequence shown here is derived from an EMBL/GenBank/DDBJ whole genome shotgun (WGS) entry which is preliminary data.</text>
</comment>
<dbReference type="RefSeq" id="XP_022503420.1">
    <property type="nucleotide sequence ID" value="XM_022640771.1"/>
</dbReference>
<name>A0A178D8M6_9EURO</name>
<feature type="compositionally biased region" description="Low complexity" evidence="1">
    <location>
        <begin position="495"/>
        <end position="516"/>
    </location>
</feature>
<proteinExistence type="predicted"/>
<keyword evidence="2" id="KW-0472">Membrane</keyword>
<feature type="region of interest" description="Disordered" evidence="1">
    <location>
        <begin position="415"/>
        <end position="532"/>
    </location>
</feature>